<evidence type="ECO:0000313" key="1">
    <source>
        <dbReference type="EMBL" id="GMN31044.1"/>
    </source>
</evidence>
<protein>
    <submittedName>
        <fullName evidence="1">Uncharacterized protein</fullName>
    </submittedName>
</protein>
<keyword evidence="2" id="KW-1185">Reference proteome</keyword>
<dbReference type="Proteomes" id="UP001187192">
    <property type="component" value="Unassembled WGS sequence"/>
</dbReference>
<sequence>MTPVWPETLKSWSKRTKLKVTPKTKHVHLGKISRRWVTVSEVFMDGAQDHSEDEHGLLLKTNFGREGGRKRGGGVALELMCFPCDVGWCWGWMRVVVSYFSIAGVGGLPKTGPKQVARENMEKHLVSGVKLGIASEAGQRNVTTCLGLWSG</sequence>
<gene>
    <name evidence="1" type="ORF">TIFTF001_003076</name>
</gene>
<organism evidence="1 2">
    <name type="scientific">Ficus carica</name>
    <name type="common">Common fig</name>
    <dbReference type="NCBI Taxonomy" id="3494"/>
    <lineage>
        <taxon>Eukaryota</taxon>
        <taxon>Viridiplantae</taxon>
        <taxon>Streptophyta</taxon>
        <taxon>Embryophyta</taxon>
        <taxon>Tracheophyta</taxon>
        <taxon>Spermatophyta</taxon>
        <taxon>Magnoliopsida</taxon>
        <taxon>eudicotyledons</taxon>
        <taxon>Gunneridae</taxon>
        <taxon>Pentapetalae</taxon>
        <taxon>rosids</taxon>
        <taxon>fabids</taxon>
        <taxon>Rosales</taxon>
        <taxon>Moraceae</taxon>
        <taxon>Ficeae</taxon>
        <taxon>Ficus</taxon>
    </lineage>
</organism>
<proteinExistence type="predicted"/>
<reference evidence="1" key="1">
    <citation type="submission" date="2023-07" db="EMBL/GenBank/DDBJ databases">
        <title>draft genome sequence of fig (Ficus carica).</title>
        <authorList>
            <person name="Takahashi T."/>
            <person name="Nishimura K."/>
        </authorList>
    </citation>
    <scope>NUCLEOTIDE SEQUENCE</scope>
</reference>
<dbReference type="EMBL" id="BTGU01000003">
    <property type="protein sequence ID" value="GMN31044.1"/>
    <property type="molecule type" value="Genomic_DNA"/>
</dbReference>
<accession>A0AA88D9J1</accession>
<comment type="caution">
    <text evidence="1">The sequence shown here is derived from an EMBL/GenBank/DDBJ whole genome shotgun (WGS) entry which is preliminary data.</text>
</comment>
<evidence type="ECO:0000313" key="2">
    <source>
        <dbReference type="Proteomes" id="UP001187192"/>
    </source>
</evidence>
<dbReference type="AlphaFoldDB" id="A0AA88D9J1"/>
<name>A0AA88D9J1_FICCA</name>